<proteinExistence type="inferred from homology"/>
<reference evidence="3" key="1">
    <citation type="submission" date="2015-12" db="EMBL/GenBank/DDBJ databases">
        <title>De novo transcriptome assembly of four potential Pierce s Disease insect vectors from Arizona vineyards.</title>
        <authorList>
            <person name="Tassone E.E."/>
        </authorList>
    </citation>
    <scope>NUCLEOTIDE SEQUENCE</scope>
</reference>
<feature type="region of interest" description="Disordered" evidence="2">
    <location>
        <begin position="311"/>
        <end position="353"/>
    </location>
</feature>
<dbReference type="GO" id="GO:0035303">
    <property type="term" value="P:regulation of dephosphorylation"/>
    <property type="evidence" value="ECO:0007669"/>
    <property type="project" value="TreeGrafter"/>
</dbReference>
<accession>A0A1B6DT47</accession>
<dbReference type="PANTHER" id="PTHR10933">
    <property type="entry name" value="IMMUNOGLOBULIN-BINDING PROTEIN 1"/>
    <property type="match status" value="1"/>
</dbReference>
<dbReference type="PANTHER" id="PTHR10933:SF9">
    <property type="entry name" value="IMMUNOGLOBULIN-BINDING PROTEIN 1"/>
    <property type="match status" value="1"/>
</dbReference>
<name>A0A1B6DT47_9HEMI</name>
<comment type="similarity">
    <text evidence="1">Belongs to the IGBP1/TAP42 family.</text>
</comment>
<dbReference type="EMBL" id="GEDC01008457">
    <property type="protein sequence ID" value="JAS28841.1"/>
    <property type="molecule type" value="Transcribed_RNA"/>
</dbReference>
<dbReference type="FunFam" id="1.25.40.540:FF:000003">
    <property type="entry name" value="Immunoglobulin (CD79A)-binding protein 1"/>
    <property type="match status" value="1"/>
</dbReference>
<feature type="compositionally biased region" description="Basic and acidic residues" evidence="2">
    <location>
        <begin position="334"/>
        <end position="353"/>
    </location>
</feature>
<evidence type="ECO:0000256" key="2">
    <source>
        <dbReference type="SAM" id="MobiDB-lite"/>
    </source>
</evidence>
<dbReference type="InterPro" id="IPR038511">
    <property type="entry name" value="TAP42/TAP46-like_sf"/>
</dbReference>
<feature type="compositionally biased region" description="Basic and acidic residues" evidence="2">
    <location>
        <begin position="311"/>
        <end position="322"/>
    </location>
</feature>
<sequence>MASVNQEEKKLSDLYDEAYSLYEEIQQTDQPTNSGIIQHKIQTAIKFLEGVTQRVSIANIFSTNENVEEVATCDLKFFLLPFLLGNLILKLSSKERNNIVQTADIYFRDFIQRCKDYSIVDIDIPEPTESVEINNLAVAKQMNSPSLDLASAAKSRASKIQRYNEQKALLNEIKELKKRLNSASTDDEIRRKYYLTSIKSAVSDSIVELDSLSTEKNLLKYMEKIKKDESLDVNKVKEKIFKPKPLVPVIITRDEIQKKVFGAGYPSLATMSVQDFYDQRVREGIFPSVDAIKMKSLQDMANKENADLIKEREEEEKEMKIENDDEETLATARSLDDYKDTHKRGEGNRYNRS</sequence>
<organism evidence="3">
    <name type="scientific">Clastoptera arizonana</name>
    <name type="common">Arizona spittle bug</name>
    <dbReference type="NCBI Taxonomy" id="38151"/>
    <lineage>
        <taxon>Eukaryota</taxon>
        <taxon>Metazoa</taxon>
        <taxon>Ecdysozoa</taxon>
        <taxon>Arthropoda</taxon>
        <taxon>Hexapoda</taxon>
        <taxon>Insecta</taxon>
        <taxon>Pterygota</taxon>
        <taxon>Neoptera</taxon>
        <taxon>Paraneoptera</taxon>
        <taxon>Hemiptera</taxon>
        <taxon>Auchenorrhyncha</taxon>
        <taxon>Cercopoidea</taxon>
        <taxon>Clastopteridae</taxon>
        <taxon>Clastoptera</taxon>
    </lineage>
</organism>
<dbReference type="AlphaFoldDB" id="A0A1B6DT47"/>
<evidence type="ECO:0008006" key="4">
    <source>
        <dbReference type="Google" id="ProtNLM"/>
    </source>
</evidence>
<dbReference type="GO" id="GO:0009966">
    <property type="term" value="P:regulation of signal transduction"/>
    <property type="evidence" value="ECO:0007669"/>
    <property type="project" value="InterPro"/>
</dbReference>
<evidence type="ECO:0000313" key="3">
    <source>
        <dbReference type="EMBL" id="JAS28841.1"/>
    </source>
</evidence>
<dbReference type="Pfam" id="PF04177">
    <property type="entry name" value="TAP42"/>
    <property type="match status" value="1"/>
</dbReference>
<dbReference type="Gene3D" id="1.25.40.540">
    <property type="entry name" value="TAP42-like family"/>
    <property type="match status" value="1"/>
</dbReference>
<gene>
    <name evidence="3" type="ORF">g.8217</name>
</gene>
<protein>
    <recommendedName>
        <fullName evidence="4">Immunoglobulin-binding protein 1</fullName>
    </recommendedName>
</protein>
<dbReference type="GO" id="GO:0051721">
    <property type="term" value="F:protein phosphatase 2A binding"/>
    <property type="evidence" value="ECO:0007669"/>
    <property type="project" value="TreeGrafter"/>
</dbReference>
<dbReference type="GO" id="GO:0005829">
    <property type="term" value="C:cytosol"/>
    <property type="evidence" value="ECO:0007669"/>
    <property type="project" value="TreeGrafter"/>
</dbReference>
<dbReference type="InterPro" id="IPR007304">
    <property type="entry name" value="TAP46-like"/>
</dbReference>
<evidence type="ECO:0000256" key="1">
    <source>
        <dbReference type="ARBA" id="ARBA00034730"/>
    </source>
</evidence>